<reference evidence="8" key="1">
    <citation type="submission" date="2020-06" db="EMBL/GenBank/DDBJ databases">
        <authorList>
            <person name="Ji K."/>
            <person name="Li J."/>
        </authorList>
    </citation>
    <scope>NUCLEOTIDE SEQUENCE</scope>
    <source>
        <strain evidence="8">JKM2019</strain>
        <tissue evidence="8">Whole body</tissue>
    </source>
</reference>
<evidence type="ECO:0000256" key="4">
    <source>
        <dbReference type="ARBA" id="ARBA00022777"/>
    </source>
</evidence>
<dbReference type="PANTHER" id="PTHR21208">
    <property type="entry name" value="ADP-DEPENDENT GLUCOKINASE"/>
    <property type="match status" value="1"/>
</dbReference>
<organism evidence="8">
    <name type="scientific">Dermatophagoides farinae</name>
    <name type="common">American house dust mite</name>
    <dbReference type="NCBI Taxonomy" id="6954"/>
    <lineage>
        <taxon>Eukaryota</taxon>
        <taxon>Metazoa</taxon>
        <taxon>Ecdysozoa</taxon>
        <taxon>Arthropoda</taxon>
        <taxon>Chelicerata</taxon>
        <taxon>Arachnida</taxon>
        <taxon>Acari</taxon>
        <taxon>Acariformes</taxon>
        <taxon>Sarcoptiformes</taxon>
        <taxon>Astigmata</taxon>
        <taxon>Psoroptidia</taxon>
        <taxon>Analgoidea</taxon>
        <taxon>Pyroglyphidae</taxon>
        <taxon>Dermatophagoidinae</taxon>
        <taxon>Dermatophagoides</taxon>
    </lineage>
</organism>
<dbReference type="OrthoDB" id="5847021at2759"/>
<dbReference type="PANTHER" id="PTHR21208:SF1">
    <property type="entry name" value="ADP-DEPENDENT GLUCOKINASE"/>
    <property type="match status" value="1"/>
</dbReference>
<keyword evidence="5" id="KW-0460">Magnesium</keyword>
<dbReference type="GO" id="GO:0006096">
    <property type="term" value="P:glycolytic process"/>
    <property type="evidence" value="ECO:0007669"/>
    <property type="project" value="UniProtKB-KW"/>
</dbReference>
<name>A0A9D4P002_DERFA</name>
<dbReference type="GO" id="GO:0006006">
    <property type="term" value="P:glucose metabolic process"/>
    <property type="evidence" value="ECO:0007669"/>
    <property type="project" value="TreeGrafter"/>
</dbReference>
<keyword evidence="7" id="KW-1133">Transmembrane helix</keyword>
<dbReference type="Gene3D" id="3.40.1190.20">
    <property type="match status" value="1"/>
</dbReference>
<dbReference type="GO" id="GO:0043843">
    <property type="term" value="F:ADP-specific glucokinase activity"/>
    <property type="evidence" value="ECO:0007669"/>
    <property type="project" value="TreeGrafter"/>
</dbReference>
<accession>A0A9D4P002</accession>
<proteinExistence type="predicted"/>
<evidence type="ECO:0000256" key="6">
    <source>
        <dbReference type="ARBA" id="ARBA00023152"/>
    </source>
</evidence>
<keyword evidence="1" id="KW-0963">Cytoplasm</keyword>
<keyword evidence="7" id="KW-0472">Membrane</keyword>
<dbReference type="Proteomes" id="UP000828236">
    <property type="component" value="Unassembled WGS sequence"/>
</dbReference>
<dbReference type="PROSITE" id="PS51255">
    <property type="entry name" value="ADPK"/>
    <property type="match status" value="1"/>
</dbReference>
<keyword evidence="6" id="KW-0324">Glycolysis</keyword>
<protein>
    <submittedName>
        <fullName evidence="8">Adp-dependent glucokinase-like protein</fullName>
    </submittedName>
</protein>
<feature type="transmembrane region" description="Helical" evidence="7">
    <location>
        <begin position="21"/>
        <end position="39"/>
    </location>
</feature>
<dbReference type="Pfam" id="PF04587">
    <property type="entry name" value="ADP_PFK_GK"/>
    <property type="match status" value="1"/>
</dbReference>
<dbReference type="SUPFAM" id="SSF53613">
    <property type="entry name" value="Ribokinase-like"/>
    <property type="match status" value="1"/>
</dbReference>
<dbReference type="GO" id="GO:0005783">
    <property type="term" value="C:endoplasmic reticulum"/>
    <property type="evidence" value="ECO:0007669"/>
    <property type="project" value="TreeGrafter"/>
</dbReference>
<comment type="caution">
    <text evidence="8">The sequence shown here is derived from an EMBL/GenBank/DDBJ whole genome shotgun (WGS) entry which is preliminary data.</text>
</comment>
<dbReference type="AlphaFoldDB" id="A0A9D4P002"/>
<evidence type="ECO:0000256" key="7">
    <source>
        <dbReference type="SAM" id="Phobius"/>
    </source>
</evidence>
<dbReference type="InterPro" id="IPR007666">
    <property type="entry name" value="ADP_PFK/GK"/>
</dbReference>
<evidence type="ECO:0000256" key="5">
    <source>
        <dbReference type="ARBA" id="ARBA00022842"/>
    </source>
</evidence>
<keyword evidence="4" id="KW-0418">Kinase</keyword>
<evidence type="ECO:0000256" key="3">
    <source>
        <dbReference type="ARBA" id="ARBA00022723"/>
    </source>
</evidence>
<keyword evidence="2" id="KW-0808">Transferase</keyword>
<reference evidence="8" key="2">
    <citation type="journal article" date="2021" name="World Allergy Organ. J.">
        <title>Chromosome-level assembly of Dermatophagoides farinae genome and transcriptome reveals two novel allergens Der f 37 and Der f 39.</title>
        <authorList>
            <person name="Chen J."/>
            <person name="Cai Z."/>
            <person name="Fan D."/>
            <person name="Hu J."/>
            <person name="Hou Y."/>
            <person name="He Y."/>
            <person name="Zhang Z."/>
            <person name="Zhao Z."/>
            <person name="Gao P."/>
            <person name="Hu W."/>
            <person name="Sun J."/>
            <person name="Li J."/>
            <person name="Ji K."/>
        </authorList>
    </citation>
    <scope>NUCLEOTIDE SEQUENCE</scope>
    <source>
        <strain evidence="8">JKM2019</strain>
    </source>
</reference>
<evidence type="ECO:0000313" key="8">
    <source>
        <dbReference type="EMBL" id="KAH7641581.1"/>
    </source>
</evidence>
<keyword evidence="7" id="KW-0812">Transmembrane</keyword>
<dbReference type="GO" id="GO:0046872">
    <property type="term" value="F:metal ion binding"/>
    <property type="evidence" value="ECO:0007669"/>
    <property type="project" value="UniProtKB-KW"/>
</dbReference>
<dbReference type="EMBL" id="SDOV01000004">
    <property type="protein sequence ID" value="KAH7641581.1"/>
    <property type="molecule type" value="Genomic_DNA"/>
</dbReference>
<gene>
    <name evidence="8" type="ORF">HUG17_4626</name>
</gene>
<sequence>MAKKIQTQSQQSAVHSVANRFWKLSLLVLLISIGIYYIIKEYHHEMPTSLKPLNDKLKEFLYETWYTLSFSTNVIYNKLFYNNDRTRLNVILEQLLEAEHNVSISKSSRIAIGLGVCTDLVIRALDVLDQFKSPIDAKPHDHIDSWNKFIELFAYYFQRGVASERYIESKEVFNKLISLIDEKKIQKNEAIGSNAPLISIRFAREGFENILLGAQITDKLSKKFPNNIQISGPIIDQDDYHVILEYNTNEKWDQYKSPRANRLIVHSDDNNVKLLSRTKFFEQLRHFKPDILVLTGLHMLDNSPIDFHIRTQAIENLAKDLERFRENNQAFRTHFEMAAFTENRLLDSVVNQIFPHMDSFGMNEQEAANLLSLMKFGNISYSSNPFPRVAHVLDEMRELFALLESIGNGRVSRIHVHTLAYQVVMTKIDSKSKQSIWKSNKAAMAKASLTAYRYTCNLPEIDLKRVNILLDDSFAMTMDETNIERIELDQAIRCWEENIESELILNKTRVQICLAIGMVCTDVVQTVGAGDNISASGLMLQI</sequence>
<keyword evidence="3" id="KW-0479">Metal-binding</keyword>
<evidence type="ECO:0000256" key="2">
    <source>
        <dbReference type="ARBA" id="ARBA00022679"/>
    </source>
</evidence>
<dbReference type="InterPro" id="IPR029056">
    <property type="entry name" value="Ribokinase-like"/>
</dbReference>
<evidence type="ECO:0000256" key="1">
    <source>
        <dbReference type="ARBA" id="ARBA00022490"/>
    </source>
</evidence>